<dbReference type="AlphaFoldDB" id="A0AAV3EFC5"/>
<keyword evidence="1" id="KW-0812">Transmembrane</keyword>
<protein>
    <submittedName>
        <fullName evidence="2">Uncharacterized protein</fullName>
    </submittedName>
</protein>
<name>A0AAV3EFC5_STRCR</name>
<sequence length="39" mass="4659">MSKLHFWHSFKSDKVDVKKFMSKSKMFMAIALFLAYILC</sequence>
<organism evidence="2 3">
    <name type="scientific">Streptococcus cristatus ATCC 51100</name>
    <dbReference type="NCBI Taxonomy" id="889201"/>
    <lineage>
        <taxon>Bacteria</taxon>
        <taxon>Bacillati</taxon>
        <taxon>Bacillota</taxon>
        <taxon>Bacilli</taxon>
        <taxon>Lactobacillales</taxon>
        <taxon>Streptococcaceae</taxon>
        <taxon>Streptococcus</taxon>
    </lineage>
</organism>
<comment type="caution">
    <text evidence="2">The sequence shown here is derived from an EMBL/GenBank/DDBJ whole genome shotgun (WGS) entry which is preliminary data.</text>
</comment>
<proteinExistence type="predicted"/>
<dbReference type="EMBL" id="AFUE01000006">
    <property type="protein sequence ID" value="EGU68131.1"/>
    <property type="molecule type" value="Genomic_DNA"/>
</dbReference>
<keyword evidence="1" id="KW-0472">Membrane</keyword>
<evidence type="ECO:0000256" key="1">
    <source>
        <dbReference type="SAM" id="Phobius"/>
    </source>
</evidence>
<feature type="transmembrane region" description="Helical" evidence="1">
    <location>
        <begin position="20"/>
        <end position="38"/>
    </location>
</feature>
<reference evidence="2 3" key="1">
    <citation type="submission" date="2011-05" db="EMBL/GenBank/DDBJ databases">
        <authorList>
            <person name="Durkin A.S."/>
            <person name="McCorrison J."/>
            <person name="Torralba M."/>
            <person name="Gillis M."/>
            <person name="Methe B."/>
            <person name="Sutton G."/>
            <person name="Nelson K.E."/>
        </authorList>
    </citation>
    <scope>NUCLEOTIDE SEQUENCE [LARGE SCALE GENOMIC DNA]</scope>
    <source>
        <strain evidence="2 3">ATCC 51100</strain>
    </source>
</reference>
<evidence type="ECO:0000313" key="2">
    <source>
        <dbReference type="EMBL" id="EGU68131.1"/>
    </source>
</evidence>
<keyword evidence="1" id="KW-1133">Transmembrane helix</keyword>
<gene>
    <name evidence="2" type="ORF">HMPREF9960_1725</name>
</gene>
<evidence type="ECO:0000313" key="3">
    <source>
        <dbReference type="Proteomes" id="UP000004274"/>
    </source>
</evidence>
<dbReference type="Proteomes" id="UP000004274">
    <property type="component" value="Unassembled WGS sequence"/>
</dbReference>
<accession>A0AAV3EFC5</accession>